<name>A0A8H6H7R2_9AGAR</name>
<comment type="caution">
    <text evidence="1">The sequence shown here is derived from an EMBL/GenBank/DDBJ whole genome shotgun (WGS) entry which is preliminary data.</text>
</comment>
<dbReference type="OrthoDB" id="3126822at2759"/>
<protein>
    <submittedName>
        <fullName evidence="1">Uncharacterized protein</fullName>
    </submittedName>
</protein>
<dbReference type="EMBL" id="JACGCI010000357">
    <property type="protein sequence ID" value="KAF6740918.1"/>
    <property type="molecule type" value="Genomic_DNA"/>
</dbReference>
<sequence length="871" mass="97501">MPRRHPTPSFTRIVPPHRATNLRKDLQKLEEFLTDDSASLGLRAFTEVIAVLHRYPSPKQCNLPTHTGEVKLAFRSLTIIRETLSNFTRAPSHLDEISDILRSNYQTIHDWWRSLTELQITEPGRLWDGLSASTIQHLALTLMLSIMPFVGTVLSVQPSFYREVALTSWSMDLLKSGEFRFIPDSNYSPGCTTVRLMDICIEHPVGRRELSAHLVGDDINRHHALSCAADRLRDIPGRVTIRGQVLGALYDISVIINLFSLLPSAESRWTYIIRSKVVHHLFAALFHLTTIRNITPIEVLSIGKESHSAIQWLVSNPAAIAKTIRQAVKAGALSIVASTFRALNPSSVHSTSTPYIFALDDFLVLAAHISYRPVLKVMGAALRRLPGTVFDPLWNVVRSWVEVAVEVGHTCSLNAERGFPYICNNPNCQRADWEGLHHAECAHAAVEYQNSKAKGSHISYETRLHHRSLLEDLATRHHPSYPRPYGTHDAIPLLKLDSLHRGGHFEEFDQAKKFPTIPDYLKGRLDSYLALFERDRQGSLVTTEFHLGLERIEVVGYLEYVEESQTVILLDSFHYCVSRVEGEEPEFGIRKWGPHLRELAFRMSGSSLPGGEAPRRWKGLRGLDDLASDKLDRLDGIWTNQTGSSASIPLGSGRVLDLDKSDRLDSMGKKSFEISSGQITTLTPGAPMMLNRVVVPTTLREKSNPDTLGWKCRFLCWRSTSPASSVKESVSIATLLPGQDRLTSPFLVIHIADTTTQMDTYAVQLFFFPGECYAFEVLGGGSVVQDFTPLGILSRLPSKTRRATHGNGDEASSWKDRLQVLIEREEEEEGNMTQDQLQSLSDSTVTIIRYEDDIVDSKHKGVIPASSTAED</sequence>
<gene>
    <name evidence="1" type="ORF">DFP72DRAFT_864023</name>
</gene>
<organism evidence="1 2">
    <name type="scientific">Ephemerocybe angulata</name>
    <dbReference type="NCBI Taxonomy" id="980116"/>
    <lineage>
        <taxon>Eukaryota</taxon>
        <taxon>Fungi</taxon>
        <taxon>Dikarya</taxon>
        <taxon>Basidiomycota</taxon>
        <taxon>Agaricomycotina</taxon>
        <taxon>Agaricomycetes</taxon>
        <taxon>Agaricomycetidae</taxon>
        <taxon>Agaricales</taxon>
        <taxon>Agaricineae</taxon>
        <taxon>Psathyrellaceae</taxon>
        <taxon>Ephemerocybe</taxon>
    </lineage>
</organism>
<dbReference type="AlphaFoldDB" id="A0A8H6H7R2"/>
<reference evidence="1 2" key="1">
    <citation type="submission" date="2020-07" db="EMBL/GenBank/DDBJ databases">
        <title>Comparative genomics of pyrophilous fungi reveals a link between fire events and developmental genes.</title>
        <authorList>
            <consortium name="DOE Joint Genome Institute"/>
            <person name="Steindorff A.S."/>
            <person name="Carver A."/>
            <person name="Calhoun S."/>
            <person name="Stillman K."/>
            <person name="Liu H."/>
            <person name="Lipzen A."/>
            <person name="Pangilinan J."/>
            <person name="Labutti K."/>
            <person name="Bruns T.D."/>
            <person name="Grigoriev I.V."/>
        </authorList>
    </citation>
    <scope>NUCLEOTIDE SEQUENCE [LARGE SCALE GENOMIC DNA]</scope>
    <source>
        <strain evidence="1 2">CBS 144469</strain>
    </source>
</reference>
<evidence type="ECO:0000313" key="2">
    <source>
        <dbReference type="Proteomes" id="UP000521943"/>
    </source>
</evidence>
<accession>A0A8H6H7R2</accession>
<proteinExistence type="predicted"/>
<keyword evidence="2" id="KW-1185">Reference proteome</keyword>
<evidence type="ECO:0000313" key="1">
    <source>
        <dbReference type="EMBL" id="KAF6740918.1"/>
    </source>
</evidence>
<dbReference type="Proteomes" id="UP000521943">
    <property type="component" value="Unassembled WGS sequence"/>
</dbReference>